<dbReference type="Proteomes" id="UP000253083">
    <property type="component" value="Unassembled WGS sequence"/>
</dbReference>
<proteinExistence type="predicted"/>
<reference evidence="1 2" key="1">
    <citation type="submission" date="2018-06" db="EMBL/GenBank/DDBJ databases">
        <title>Genomic Encyclopedia of Type Strains, Phase IV (KMG-IV): sequencing the most valuable type-strain genomes for metagenomic binning, comparative biology and taxonomic classification.</title>
        <authorList>
            <person name="Goeker M."/>
        </authorList>
    </citation>
    <scope>NUCLEOTIDE SEQUENCE [LARGE SCALE GENOMIC DNA]</scope>
    <source>
        <strain evidence="1 2">DSM 24032</strain>
    </source>
</reference>
<protein>
    <submittedName>
        <fullName evidence="1">Uncharacterized protein DUF1501</fullName>
    </submittedName>
</protein>
<name>A0A395JQV0_9GAMM</name>
<dbReference type="Pfam" id="PF07394">
    <property type="entry name" value="DUF1501"/>
    <property type="match status" value="1"/>
</dbReference>
<gene>
    <name evidence="1" type="ORF">DFR28_1011132</name>
</gene>
<dbReference type="PROSITE" id="PS51318">
    <property type="entry name" value="TAT"/>
    <property type="match status" value="1"/>
</dbReference>
<dbReference type="RefSeq" id="WP_113953282.1">
    <property type="nucleotide sequence ID" value="NZ_QNRT01000001.1"/>
</dbReference>
<dbReference type="EMBL" id="QNRT01000001">
    <property type="protein sequence ID" value="RBP53743.1"/>
    <property type="molecule type" value="Genomic_DNA"/>
</dbReference>
<accession>A0A395JQV0</accession>
<dbReference type="AlphaFoldDB" id="A0A395JQV0"/>
<sequence length="543" mass="59031">MNTNNFSRRQFLQSALCSGLLYGTGALPSVISSASALPAPLQNRLLVNLNLSGGPDLRHLIVPAYDSTPDSFGAKYWKHRDRAHQLASTGVTAQQRWEQDYYPITVGGQGWSSGMVDPGNLNGGTTFGIWREAGWLIDMVRSGNGALIFNAVGGTNRAHDLSSLMLSQGNVLSELNDRDRSGWGGRVARSAGGNSISLTSTPSSFCFGPKGLAPNYNPNAIDNFDLISVEDSRDIGLFDFNIESNQFYDFDDKMARAAKSYYAGLRQERVASVYQKFMDHEAKVREFGELIQGRLVTVPIPDVVQALYSNINGINIDPNDSGSTGRRVLRQRHLGYQIRNLYDIVAANDLLTPSVMSMSYGSWDSHGNQRQVPSILASDPHNPDVGRGIENGLKDIFGGQYGNNPSDASAFHSGFSALYASLPQADRNKIVITIAGEFGRQIRDNGDAGTDHGKGNLMLVLGEGVRGGVYGEMFPDDEVDKYDNTSLRTPDIDPRSEIDTFFSKVSDWVAPGSANAVFPRMASSYAGEAPLLELPGLFDNLMS</sequence>
<evidence type="ECO:0000313" key="2">
    <source>
        <dbReference type="Proteomes" id="UP000253083"/>
    </source>
</evidence>
<evidence type="ECO:0000313" key="1">
    <source>
        <dbReference type="EMBL" id="RBP53743.1"/>
    </source>
</evidence>
<dbReference type="OrthoDB" id="9779968at2"/>
<keyword evidence="2" id="KW-1185">Reference proteome</keyword>
<dbReference type="InterPro" id="IPR006311">
    <property type="entry name" value="TAT_signal"/>
</dbReference>
<dbReference type="InParanoid" id="A0A395JQV0"/>
<organism evidence="1 2">
    <name type="scientific">Arenicella xantha</name>
    <dbReference type="NCBI Taxonomy" id="644221"/>
    <lineage>
        <taxon>Bacteria</taxon>
        <taxon>Pseudomonadati</taxon>
        <taxon>Pseudomonadota</taxon>
        <taxon>Gammaproteobacteria</taxon>
        <taxon>Arenicellales</taxon>
        <taxon>Arenicellaceae</taxon>
        <taxon>Arenicella</taxon>
    </lineage>
</organism>
<comment type="caution">
    <text evidence="1">The sequence shown here is derived from an EMBL/GenBank/DDBJ whole genome shotgun (WGS) entry which is preliminary data.</text>
</comment>
<dbReference type="InterPro" id="IPR010869">
    <property type="entry name" value="DUF1501"/>
</dbReference>